<protein>
    <submittedName>
        <fullName evidence="1">Predicted protein</fullName>
    </submittedName>
</protein>
<dbReference type="EMBL" id="FP929105">
    <property type="protein sequence ID" value="CBX93088.1"/>
    <property type="molecule type" value="Genomic_DNA"/>
</dbReference>
<reference evidence="2" key="1">
    <citation type="journal article" date="2011" name="Nat. Commun.">
        <title>Effector diversification within compartments of the Leptosphaeria maculans genome affected by Repeat-Induced Point mutations.</title>
        <authorList>
            <person name="Rouxel T."/>
            <person name="Grandaubert J."/>
            <person name="Hane J.K."/>
            <person name="Hoede C."/>
            <person name="van de Wouw A.P."/>
            <person name="Couloux A."/>
            <person name="Dominguez V."/>
            <person name="Anthouard V."/>
            <person name="Bally P."/>
            <person name="Bourras S."/>
            <person name="Cozijnsen A.J."/>
            <person name="Ciuffetti L.M."/>
            <person name="Degrave A."/>
            <person name="Dilmaghani A."/>
            <person name="Duret L."/>
            <person name="Fudal I."/>
            <person name="Goodwin S.B."/>
            <person name="Gout L."/>
            <person name="Glaser N."/>
            <person name="Linglin J."/>
            <person name="Kema G.H.J."/>
            <person name="Lapalu N."/>
            <person name="Lawrence C.B."/>
            <person name="May K."/>
            <person name="Meyer M."/>
            <person name="Ollivier B."/>
            <person name="Poulain J."/>
            <person name="Schoch C.L."/>
            <person name="Simon A."/>
            <person name="Spatafora J.W."/>
            <person name="Stachowiak A."/>
            <person name="Turgeon B.G."/>
            <person name="Tyler B.M."/>
            <person name="Vincent D."/>
            <person name="Weissenbach J."/>
            <person name="Amselem J."/>
            <person name="Quesneville H."/>
            <person name="Oliver R.P."/>
            <person name="Wincker P."/>
            <person name="Balesdent M.-H."/>
            <person name="Howlett B.J."/>
        </authorList>
    </citation>
    <scope>NUCLEOTIDE SEQUENCE [LARGE SCALE GENOMIC DNA]</scope>
    <source>
        <strain evidence="2">JN3 / isolate v23.1.3 / race Av1-4-5-6-7-8</strain>
    </source>
</reference>
<dbReference type="HOGENOM" id="CLU_2758235_0_0_1"/>
<accession>E4ZP63</accession>
<dbReference type="Proteomes" id="UP000002668">
    <property type="component" value="Genome"/>
</dbReference>
<dbReference type="AlphaFoldDB" id="E4ZP63"/>
<evidence type="ECO:0000313" key="2">
    <source>
        <dbReference type="Proteomes" id="UP000002668"/>
    </source>
</evidence>
<proteinExistence type="predicted"/>
<name>E4ZP63_LEPMJ</name>
<evidence type="ECO:0000313" key="1">
    <source>
        <dbReference type="EMBL" id="CBX93088.1"/>
    </source>
</evidence>
<keyword evidence="2" id="KW-1185">Reference proteome</keyword>
<sequence length="70" mass="7978">MNNPTMAEHQQQNKFFHLSSLCIEYAWHEWILPLCSLKGTIFTSSWIRYRVRPAPSGCSLAVHVSSNPCG</sequence>
<organism evidence="2">
    <name type="scientific">Leptosphaeria maculans (strain JN3 / isolate v23.1.3 / race Av1-4-5-6-7-8)</name>
    <name type="common">Blackleg fungus</name>
    <name type="synonym">Phoma lingam</name>
    <dbReference type="NCBI Taxonomy" id="985895"/>
    <lineage>
        <taxon>Eukaryota</taxon>
        <taxon>Fungi</taxon>
        <taxon>Dikarya</taxon>
        <taxon>Ascomycota</taxon>
        <taxon>Pezizomycotina</taxon>
        <taxon>Dothideomycetes</taxon>
        <taxon>Pleosporomycetidae</taxon>
        <taxon>Pleosporales</taxon>
        <taxon>Pleosporineae</taxon>
        <taxon>Leptosphaeriaceae</taxon>
        <taxon>Plenodomus</taxon>
        <taxon>Plenodomus lingam/Leptosphaeria maculans species complex</taxon>
    </lineage>
</organism>
<dbReference type="VEuPathDB" id="FungiDB:LEMA_P039890.1"/>
<dbReference type="InParanoid" id="E4ZP63"/>
<gene>
    <name evidence="1" type="ORF">LEMA_P039890.1</name>
</gene>